<keyword evidence="1" id="KW-0812">Transmembrane</keyword>
<evidence type="ECO:0000313" key="4">
    <source>
        <dbReference type="Proteomes" id="UP001589532"/>
    </source>
</evidence>
<evidence type="ECO:0000313" key="3">
    <source>
        <dbReference type="EMBL" id="MFB9631957.1"/>
    </source>
</evidence>
<name>A0ABV5SJU8_9ACTN</name>
<keyword evidence="1" id="KW-1133">Transmembrane helix</keyword>
<feature type="chain" id="PRO_5046122877" description="DUF2637 domain-containing protein" evidence="2">
    <location>
        <begin position="24"/>
        <end position="124"/>
    </location>
</feature>
<sequence length="124" mass="13240">MTRACRTAQRLLLLVLLATGVAAMHTVGHLDGHLSSPSHLVHLAHAAETSLSVGAESGHAPSEPGTSGWMCLAVLGLGMVWLLHLRSVAVFDFLIATGSRVRLWAQLLRGPPLPLLTRMVVLRI</sequence>
<gene>
    <name evidence="3" type="ORF">ACFFSA_53620</name>
</gene>
<keyword evidence="2" id="KW-0732">Signal</keyword>
<organism evidence="3 4">
    <name type="scientific">Nonomuraea helvata</name>
    <dbReference type="NCBI Taxonomy" id="37484"/>
    <lineage>
        <taxon>Bacteria</taxon>
        <taxon>Bacillati</taxon>
        <taxon>Actinomycetota</taxon>
        <taxon>Actinomycetes</taxon>
        <taxon>Streptosporangiales</taxon>
        <taxon>Streptosporangiaceae</taxon>
        <taxon>Nonomuraea</taxon>
    </lineage>
</organism>
<evidence type="ECO:0000256" key="1">
    <source>
        <dbReference type="SAM" id="Phobius"/>
    </source>
</evidence>
<keyword evidence="4" id="KW-1185">Reference proteome</keyword>
<feature type="signal peptide" evidence="2">
    <location>
        <begin position="1"/>
        <end position="23"/>
    </location>
</feature>
<reference evidence="3 4" key="1">
    <citation type="submission" date="2024-09" db="EMBL/GenBank/DDBJ databases">
        <authorList>
            <person name="Sun Q."/>
            <person name="Mori K."/>
        </authorList>
    </citation>
    <scope>NUCLEOTIDE SEQUENCE [LARGE SCALE GENOMIC DNA]</scope>
    <source>
        <strain evidence="3 4">JCM 3143</strain>
    </source>
</reference>
<accession>A0ABV5SJU8</accession>
<proteinExistence type="predicted"/>
<evidence type="ECO:0000256" key="2">
    <source>
        <dbReference type="SAM" id="SignalP"/>
    </source>
</evidence>
<dbReference type="Proteomes" id="UP001589532">
    <property type="component" value="Unassembled WGS sequence"/>
</dbReference>
<feature type="transmembrane region" description="Helical" evidence="1">
    <location>
        <begin position="67"/>
        <end position="85"/>
    </location>
</feature>
<dbReference type="RefSeq" id="WP_344998977.1">
    <property type="nucleotide sequence ID" value="NZ_BAAAXV010000009.1"/>
</dbReference>
<evidence type="ECO:0008006" key="5">
    <source>
        <dbReference type="Google" id="ProtNLM"/>
    </source>
</evidence>
<protein>
    <recommendedName>
        <fullName evidence="5">DUF2637 domain-containing protein</fullName>
    </recommendedName>
</protein>
<comment type="caution">
    <text evidence="3">The sequence shown here is derived from an EMBL/GenBank/DDBJ whole genome shotgun (WGS) entry which is preliminary data.</text>
</comment>
<keyword evidence="1" id="KW-0472">Membrane</keyword>
<dbReference type="EMBL" id="JBHMBW010000111">
    <property type="protein sequence ID" value="MFB9631957.1"/>
    <property type="molecule type" value="Genomic_DNA"/>
</dbReference>